<gene>
    <name evidence="1" type="ORF">LCGC14_1369840</name>
</gene>
<dbReference type="EMBL" id="LAZR01008640">
    <property type="protein sequence ID" value="KKM77453.1"/>
    <property type="molecule type" value="Genomic_DNA"/>
</dbReference>
<comment type="caution">
    <text evidence="1">The sequence shown here is derived from an EMBL/GenBank/DDBJ whole genome shotgun (WGS) entry which is preliminary data.</text>
</comment>
<accession>A0A0F9K632</accession>
<dbReference type="AlphaFoldDB" id="A0A0F9K632"/>
<sequence>QIEQYRTDPENAAIGDEINAKFERLISPYATREARLSTTQRYQRGFRPLTGGSGSRSAEGIVIAASARGRDKVFLSKSELDTGLEDIDNLITEN</sequence>
<organism evidence="1">
    <name type="scientific">marine sediment metagenome</name>
    <dbReference type="NCBI Taxonomy" id="412755"/>
    <lineage>
        <taxon>unclassified sequences</taxon>
        <taxon>metagenomes</taxon>
        <taxon>ecological metagenomes</taxon>
    </lineage>
</organism>
<feature type="non-terminal residue" evidence="1">
    <location>
        <position position="1"/>
    </location>
</feature>
<proteinExistence type="predicted"/>
<name>A0A0F9K632_9ZZZZ</name>
<evidence type="ECO:0000313" key="1">
    <source>
        <dbReference type="EMBL" id="KKM77453.1"/>
    </source>
</evidence>
<protein>
    <submittedName>
        <fullName evidence="1">Uncharacterized protein</fullName>
    </submittedName>
</protein>
<reference evidence="1" key="1">
    <citation type="journal article" date="2015" name="Nature">
        <title>Complex archaea that bridge the gap between prokaryotes and eukaryotes.</title>
        <authorList>
            <person name="Spang A."/>
            <person name="Saw J.H."/>
            <person name="Jorgensen S.L."/>
            <person name="Zaremba-Niedzwiedzka K."/>
            <person name="Martijn J."/>
            <person name="Lind A.E."/>
            <person name="van Eijk R."/>
            <person name="Schleper C."/>
            <person name="Guy L."/>
            <person name="Ettema T.J."/>
        </authorList>
    </citation>
    <scope>NUCLEOTIDE SEQUENCE</scope>
</reference>